<organism evidence="9 10">
    <name type="scientific">candidate division WWE3 bacterium RIFCSPHIGHO2_01_FULL_48_15</name>
    <dbReference type="NCBI Taxonomy" id="1802619"/>
    <lineage>
        <taxon>Bacteria</taxon>
        <taxon>Katanobacteria</taxon>
    </lineage>
</organism>
<gene>
    <name evidence="6" type="primary">map</name>
    <name evidence="9" type="ORF">A2797_00455</name>
</gene>
<dbReference type="GO" id="GO:0005829">
    <property type="term" value="C:cytosol"/>
    <property type="evidence" value="ECO:0007669"/>
    <property type="project" value="TreeGrafter"/>
</dbReference>
<dbReference type="CDD" id="cd01086">
    <property type="entry name" value="MetAP1"/>
    <property type="match status" value="1"/>
</dbReference>
<keyword evidence="2 6" id="KW-0031">Aminopeptidase</keyword>
<feature type="binding site" evidence="6">
    <location>
        <position position="233"/>
    </location>
    <ligand>
        <name>a divalent metal cation</name>
        <dbReference type="ChEBI" id="CHEBI:60240"/>
        <label>1</label>
    </ligand>
</feature>
<dbReference type="HAMAP" id="MF_01974">
    <property type="entry name" value="MetAP_1"/>
    <property type="match status" value="1"/>
</dbReference>
<dbReference type="PANTHER" id="PTHR43330:SF27">
    <property type="entry name" value="METHIONINE AMINOPEPTIDASE"/>
    <property type="match status" value="1"/>
</dbReference>
<dbReference type="GO" id="GO:0046872">
    <property type="term" value="F:metal ion binding"/>
    <property type="evidence" value="ECO:0007669"/>
    <property type="project" value="UniProtKB-UniRule"/>
</dbReference>
<keyword evidence="4 6" id="KW-0479">Metal-binding</keyword>
<dbReference type="Proteomes" id="UP000179005">
    <property type="component" value="Unassembled WGS sequence"/>
</dbReference>
<dbReference type="GO" id="GO:0006508">
    <property type="term" value="P:proteolysis"/>
    <property type="evidence" value="ECO:0007669"/>
    <property type="project" value="UniProtKB-KW"/>
</dbReference>
<dbReference type="PRINTS" id="PR00599">
    <property type="entry name" value="MAPEPTIDASE"/>
</dbReference>
<dbReference type="PANTHER" id="PTHR43330">
    <property type="entry name" value="METHIONINE AMINOPEPTIDASE"/>
    <property type="match status" value="1"/>
</dbReference>
<reference evidence="9 10" key="1">
    <citation type="journal article" date="2016" name="Nat. Commun.">
        <title>Thousands of microbial genomes shed light on interconnected biogeochemical processes in an aquifer system.</title>
        <authorList>
            <person name="Anantharaman K."/>
            <person name="Brown C.T."/>
            <person name="Hug L.A."/>
            <person name="Sharon I."/>
            <person name="Castelle C.J."/>
            <person name="Probst A.J."/>
            <person name="Thomas B.C."/>
            <person name="Singh A."/>
            <person name="Wilkins M.J."/>
            <person name="Karaoz U."/>
            <person name="Brodie E.L."/>
            <person name="Williams K.H."/>
            <person name="Hubbard S.S."/>
            <person name="Banfield J.F."/>
        </authorList>
    </citation>
    <scope>NUCLEOTIDE SEQUENCE [LARGE SCALE GENOMIC DNA]</scope>
</reference>
<protein>
    <recommendedName>
        <fullName evidence="6 7">Methionine aminopeptidase</fullName>
        <shortName evidence="6">MAP</shortName>
        <shortName evidence="6">MetAP</shortName>
        <ecNumber evidence="6 7">3.4.11.18</ecNumber>
    </recommendedName>
    <alternativeName>
        <fullName evidence="6">Peptidase M</fullName>
    </alternativeName>
</protein>
<dbReference type="EC" id="3.4.11.18" evidence="6 7"/>
<comment type="subunit">
    <text evidence="6">Monomer.</text>
</comment>
<dbReference type="NCBIfam" id="TIGR00500">
    <property type="entry name" value="met_pdase_I"/>
    <property type="match status" value="1"/>
</dbReference>
<sequence>MIPIKTEEEIKIMAEGGKIAGRILKELSGKVVPGVSTLELDLEAEKMIKEAGGEPGFKRVPNYYHAICTAVNEEVVHGIPADRKLRSGDIISIDLGVFYRGFHSDCAVTVGCGDVPAIAEKFLEIGRRTLSAGIAKARVANHIGDISFAIETILKDGGYGIVANLTGHGVGRQLHEEPLIPNFGQAGTGVKLTEGMVIAIEPIYTTKTNPKIYLEEDGWTVTSEKGTLAGHFEHTIAITKGGPIVLTEQG</sequence>
<feature type="binding site" evidence="6">
    <location>
        <position position="77"/>
    </location>
    <ligand>
        <name>substrate</name>
    </ligand>
</feature>
<evidence type="ECO:0000256" key="5">
    <source>
        <dbReference type="ARBA" id="ARBA00022801"/>
    </source>
</evidence>
<feature type="binding site" evidence="6">
    <location>
        <position position="105"/>
    </location>
    <ligand>
        <name>a divalent metal cation</name>
        <dbReference type="ChEBI" id="CHEBI:60240"/>
        <label>1</label>
    </ligand>
</feature>
<comment type="caution">
    <text evidence="9">The sequence shown here is derived from an EMBL/GenBank/DDBJ whole genome shotgun (WGS) entry which is preliminary data.</text>
</comment>
<evidence type="ECO:0000313" key="9">
    <source>
        <dbReference type="EMBL" id="OGC53988.1"/>
    </source>
</evidence>
<comment type="cofactor">
    <cofactor evidence="6">
        <name>Co(2+)</name>
        <dbReference type="ChEBI" id="CHEBI:48828"/>
    </cofactor>
    <cofactor evidence="6">
        <name>Zn(2+)</name>
        <dbReference type="ChEBI" id="CHEBI:29105"/>
    </cofactor>
    <cofactor evidence="6">
        <name>Mn(2+)</name>
        <dbReference type="ChEBI" id="CHEBI:29035"/>
    </cofactor>
    <cofactor evidence="6">
        <name>Fe(2+)</name>
        <dbReference type="ChEBI" id="CHEBI:29033"/>
    </cofactor>
    <text evidence="6">Binds 2 divalent metal cations per subunit. Has a high-affinity and a low affinity metal-binding site. The true nature of the physiological cofactor is under debate. The enzyme is active with cobalt, zinc, manganese or divalent iron ions. Most likely, methionine aminopeptidases function as mononuclear Fe(2+)-metalloproteases under physiological conditions, and the catalytically relevant metal-binding site has been assigned to the histidine-containing high-affinity site.</text>
</comment>
<feature type="binding site" evidence="6">
    <location>
        <position position="105"/>
    </location>
    <ligand>
        <name>a divalent metal cation</name>
        <dbReference type="ChEBI" id="CHEBI:60240"/>
        <label>2</label>
        <note>catalytic</note>
    </ligand>
</feature>
<comment type="similarity">
    <text evidence="6">Belongs to the peptidase M24A family. Methionine aminopeptidase type 1 subfamily.</text>
</comment>
<feature type="binding site" evidence="6">
    <location>
        <position position="94"/>
    </location>
    <ligand>
        <name>a divalent metal cation</name>
        <dbReference type="ChEBI" id="CHEBI:60240"/>
        <label>1</label>
    </ligand>
</feature>
<evidence type="ECO:0000256" key="1">
    <source>
        <dbReference type="ARBA" id="ARBA00002521"/>
    </source>
</evidence>
<dbReference type="InterPro" id="IPR002467">
    <property type="entry name" value="Pept_M24A_MAP1"/>
</dbReference>
<dbReference type="GO" id="GO:0004239">
    <property type="term" value="F:initiator methionyl aminopeptidase activity"/>
    <property type="evidence" value="ECO:0007669"/>
    <property type="project" value="UniProtKB-UniRule"/>
</dbReference>
<feature type="binding site" evidence="6">
    <location>
        <position position="233"/>
    </location>
    <ligand>
        <name>a divalent metal cation</name>
        <dbReference type="ChEBI" id="CHEBI:60240"/>
        <label>2</label>
        <note>catalytic</note>
    </ligand>
</feature>
<dbReference type="Gene3D" id="3.90.230.10">
    <property type="entry name" value="Creatinase/methionine aminopeptidase superfamily"/>
    <property type="match status" value="1"/>
</dbReference>
<dbReference type="InterPro" id="IPR036005">
    <property type="entry name" value="Creatinase/aminopeptidase-like"/>
</dbReference>
<comment type="catalytic activity">
    <reaction evidence="6 7">
        <text>Release of N-terminal amino acids, preferentially methionine, from peptides and arylamides.</text>
        <dbReference type="EC" id="3.4.11.18"/>
    </reaction>
</comment>
<evidence type="ECO:0000256" key="6">
    <source>
        <dbReference type="HAMAP-Rule" id="MF_01974"/>
    </source>
</evidence>
<evidence type="ECO:0000256" key="3">
    <source>
        <dbReference type="ARBA" id="ARBA00022670"/>
    </source>
</evidence>
<evidence type="ECO:0000313" key="10">
    <source>
        <dbReference type="Proteomes" id="UP000179005"/>
    </source>
</evidence>
<evidence type="ECO:0000256" key="7">
    <source>
        <dbReference type="RuleBase" id="RU003653"/>
    </source>
</evidence>
<dbReference type="STRING" id="1802619.A2797_00455"/>
<proteinExistence type="inferred from homology"/>
<keyword evidence="3 6" id="KW-0645">Protease</keyword>
<feature type="binding site" evidence="6">
    <location>
        <position position="175"/>
    </location>
    <ligand>
        <name>substrate</name>
    </ligand>
</feature>
<feature type="binding site" evidence="6">
    <location>
        <position position="201"/>
    </location>
    <ligand>
        <name>a divalent metal cation</name>
        <dbReference type="ChEBI" id="CHEBI:60240"/>
        <label>2</label>
        <note>catalytic</note>
    </ligand>
</feature>
<feature type="binding site" evidence="6">
    <location>
        <position position="168"/>
    </location>
    <ligand>
        <name>a divalent metal cation</name>
        <dbReference type="ChEBI" id="CHEBI:60240"/>
        <label>2</label>
        <note>catalytic</note>
    </ligand>
</feature>
<keyword evidence="5 6" id="KW-0378">Hydrolase</keyword>
<accession>A0A1F4VA16</accession>
<dbReference type="EMBL" id="MEVC01000025">
    <property type="protein sequence ID" value="OGC53988.1"/>
    <property type="molecule type" value="Genomic_DNA"/>
</dbReference>
<feature type="domain" description="Peptidase M24" evidence="8">
    <location>
        <begin position="12"/>
        <end position="240"/>
    </location>
</feature>
<comment type="function">
    <text evidence="1 6">Removes the N-terminal methionine from nascent proteins. The N-terminal methionine is often cleaved when the second residue in the primary sequence is small and uncharged (Met-Ala-, Cys, Gly, Pro, Ser, Thr, or Val). Requires deformylation of the N(alpha)-formylated initiator methionine before it can be hydrolyzed.</text>
</comment>
<evidence type="ECO:0000256" key="4">
    <source>
        <dbReference type="ARBA" id="ARBA00022723"/>
    </source>
</evidence>
<dbReference type="Pfam" id="PF00557">
    <property type="entry name" value="Peptidase_M24"/>
    <property type="match status" value="1"/>
</dbReference>
<name>A0A1F4VA16_UNCKA</name>
<dbReference type="SUPFAM" id="SSF55920">
    <property type="entry name" value="Creatinase/aminopeptidase"/>
    <property type="match status" value="1"/>
</dbReference>
<dbReference type="InterPro" id="IPR000994">
    <property type="entry name" value="Pept_M24"/>
</dbReference>
<dbReference type="AlphaFoldDB" id="A0A1F4VA16"/>
<evidence type="ECO:0000259" key="8">
    <source>
        <dbReference type="Pfam" id="PF00557"/>
    </source>
</evidence>
<dbReference type="InterPro" id="IPR001714">
    <property type="entry name" value="Pept_M24_MAP"/>
</dbReference>
<evidence type="ECO:0000256" key="2">
    <source>
        <dbReference type="ARBA" id="ARBA00022438"/>
    </source>
</evidence>
<dbReference type="GO" id="GO:0070006">
    <property type="term" value="F:metalloaminopeptidase activity"/>
    <property type="evidence" value="ECO:0007669"/>
    <property type="project" value="UniProtKB-UniRule"/>
</dbReference>